<keyword evidence="1 4" id="KW-0732">Signal</keyword>
<feature type="signal peptide" evidence="4">
    <location>
        <begin position="1"/>
        <end position="18"/>
    </location>
</feature>
<feature type="chain" id="PRO_5025576211" evidence="4">
    <location>
        <begin position="19"/>
        <end position="278"/>
    </location>
</feature>
<dbReference type="NCBIfam" id="TIGR03302">
    <property type="entry name" value="OM_YfiO"/>
    <property type="match status" value="1"/>
</dbReference>
<dbReference type="InterPro" id="IPR011990">
    <property type="entry name" value="TPR-like_helical_dom_sf"/>
</dbReference>
<proteinExistence type="predicted"/>
<keyword evidence="3" id="KW-0998">Cell outer membrane</keyword>
<dbReference type="Pfam" id="PF13525">
    <property type="entry name" value="YfiO"/>
    <property type="match status" value="2"/>
</dbReference>
<evidence type="ECO:0000256" key="2">
    <source>
        <dbReference type="ARBA" id="ARBA00023136"/>
    </source>
</evidence>
<sequence>MKKRLSHIVVLLALLLTAAGCSNYQKLLKSNDVQKKYAAAVEYYNKGDYYRAGELLDAVTPLLTGTEQAEDALYYQASANYEMGNYLLSEAYFRNFYTTYGRSDKAESAMFMQVKSLYNQSPKFEQDQASTYTAIDAVTEFMQRYPQSEHLEEATQILDDLNTKLDRKAFDSAYLYYKIRYYKAAVVALGGFQREHPSSPYAEQAAYLKIESQYEYAKESVPNKQEERFYEVVDFYQAFVDQYPESEYTRSVNQIYDNTLAELERIKNQKNQRNQANS</sequence>
<evidence type="ECO:0000256" key="3">
    <source>
        <dbReference type="ARBA" id="ARBA00023237"/>
    </source>
</evidence>
<dbReference type="InterPro" id="IPR017689">
    <property type="entry name" value="BamD"/>
</dbReference>
<dbReference type="EMBL" id="JAAGWD010000004">
    <property type="protein sequence ID" value="NEM98288.1"/>
    <property type="molecule type" value="Genomic_DNA"/>
</dbReference>
<evidence type="ECO:0000259" key="5">
    <source>
        <dbReference type="Pfam" id="PF13525"/>
    </source>
</evidence>
<reference evidence="6 7" key="1">
    <citation type="submission" date="2020-02" db="EMBL/GenBank/DDBJ databases">
        <authorList>
            <person name="Kim M.K."/>
        </authorList>
    </citation>
    <scope>NUCLEOTIDE SEQUENCE [LARGE SCALE GENOMIC DNA]</scope>
    <source>
        <strain evidence="6 7">BT327</strain>
    </source>
</reference>
<evidence type="ECO:0000256" key="1">
    <source>
        <dbReference type="ARBA" id="ARBA00022729"/>
    </source>
</evidence>
<protein>
    <submittedName>
        <fullName evidence="6">Outer membrane protein assembly factor BamD</fullName>
    </submittedName>
</protein>
<dbReference type="InterPro" id="IPR039565">
    <property type="entry name" value="BamD-like"/>
</dbReference>
<dbReference type="Proteomes" id="UP000474777">
    <property type="component" value="Unassembled WGS sequence"/>
</dbReference>
<organism evidence="6 7">
    <name type="scientific">Pontibacter burrus</name>
    <dbReference type="NCBI Taxonomy" id="2704466"/>
    <lineage>
        <taxon>Bacteria</taxon>
        <taxon>Pseudomonadati</taxon>
        <taxon>Bacteroidota</taxon>
        <taxon>Cytophagia</taxon>
        <taxon>Cytophagales</taxon>
        <taxon>Hymenobacteraceae</taxon>
        <taxon>Pontibacter</taxon>
    </lineage>
</organism>
<evidence type="ECO:0000313" key="7">
    <source>
        <dbReference type="Proteomes" id="UP000474777"/>
    </source>
</evidence>
<comment type="caution">
    <text evidence="6">The sequence shown here is derived from an EMBL/GenBank/DDBJ whole genome shotgun (WGS) entry which is preliminary data.</text>
</comment>
<dbReference type="SUPFAM" id="SSF48452">
    <property type="entry name" value="TPR-like"/>
    <property type="match status" value="1"/>
</dbReference>
<accession>A0A6B3LWU1</accession>
<dbReference type="Gene3D" id="1.25.40.10">
    <property type="entry name" value="Tetratricopeptide repeat domain"/>
    <property type="match status" value="1"/>
</dbReference>
<evidence type="ECO:0000313" key="6">
    <source>
        <dbReference type="EMBL" id="NEM98288.1"/>
    </source>
</evidence>
<keyword evidence="7" id="KW-1185">Reference proteome</keyword>
<name>A0A6B3LWU1_9BACT</name>
<feature type="domain" description="Outer membrane lipoprotein BamD-like" evidence="5">
    <location>
        <begin position="32"/>
        <end position="168"/>
    </location>
</feature>
<dbReference type="AlphaFoldDB" id="A0A6B3LWU1"/>
<keyword evidence="2" id="KW-0472">Membrane</keyword>
<feature type="domain" description="Outer membrane lipoprotein BamD-like" evidence="5">
    <location>
        <begin position="170"/>
        <end position="254"/>
    </location>
</feature>
<dbReference type="RefSeq" id="WP_163915171.1">
    <property type="nucleotide sequence ID" value="NZ_JAAGWD010000004.1"/>
</dbReference>
<evidence type="ECO:0000256" key="4">
    <source>
        <dbReference type="SAM" id="SignalP"/>
    </source>
</evidence>
<gene>
    <name evidence="6" type="primary">bamD</name>
    <name evidence="6" type="ORF">GXP69_11325</name>
</gene>
<dbReference type="PROSITE" id="PS51257">
    <property type="entry name" value="PROKAR_LIPOPROTEIN"/>
    <property type="match status" value="1"/>
</dbReference>